<evidence type="ECO:0000256" key="1">
    <source>
        <dbReference type="SAM" id="Phobius"/>
    </source>
</evidence>
<gene>
    <name evidence="2" type="ORF">OEA66_07975</name>
</gene>
<dbReference type="EMBL" id="JAOVZV010000007">
    <property type="protein sequence ID" value="MCX8532285.1"/>
    <property type="molecule type" value="Genomic_DNA"/>
</dbReference>
<dbReference type="Proteomes" id="UP001070176">
    <property type="component" value="Unassembled WGS sequence"/>
</dbReference>
<dbReference type="InterPro" id="IPR021326">
    <property type="entry name" value="DUF2931"/>
</dbReference>
<keyword evidence="1" id="KW-1133">Transmembrane helix</keyword>
<name>A0ABT3Y2B4_9FLAO</name>
<evidence type="ECO:0000313" key="3">
    <source>
        <dbReference type="Proteomes" id="UP001070176"/>
    </source>
</evidence>
<proteinExistence type="predicted"/>
<feature type="transmembrane region" description="Helical" evidence="1">
    <location>
        <begin position="6"/>
        <end position="23"/>
    </location>
</feature>
<comment type="caution">
    <text evidence="2">The sequence shown here is derived from an EMBL/GenBank/DDBJ whole genome shotgun (WGS) entry which is preliminary data.</text>
</comment>
<accession>A0ABT3Y2B4</accession>
<keyword evidence="1" id="KW-0472">Membrane</keyword>
<dbReference type="Pfam" id="PF11153">
    <property type="entry name" value="DUF2931"/>
    <property type="match status" value="1"/>
</dbReference>
<dbReference type="RefSeq" id="WP_267280864.1">
    <property type="nucleotide sequence ID" value="NZ_JAOVZV010000007.1"/>
</dbReference>
<reference evidence="2" key="1">
    <citation type="submission" date="2022-10" db="EMBL/GenBank/DDBJ databases">
        <title>Chryseobacterium sp. nov., a novel bacterial species.</title>
        <authorList>
            <person name="Cao Y."/>
        </authorList>
    </citation>
    <scope>NUCLEOTIDE SEQUENCE</scope>
    <source>
        <strain evidence="2">KC 927</strain>
    </source>
</reference>
<organism evidence="2 3">
    <name type="scientific">Chryseobacterium luquanense</name>
    <dbReference type="NCBI Taxonomy" id="2983766"/>
    <lineage>
        <taxon>Bacteria</taxon>
        <taxon>Pseudomonadati</taxon>
        <taxon>Bacteroidota</taxon>
        <taxon>Flavobacteriia</taxon>
        <taxon>Flavobacteriales</taxon>
        <taxon>Weeksellaceae</taxon>
        <taxon>Chryseobacterium group</taxon>
        <taxon>Chryseobacterium</taxon>
    </lineage>
</organism>
<keyword evidence="3" id="KW-1185">Reference proteome</keyword>
<protein>
    <submittedName>
        <fullName evidence="2">DUF2931 family protein</fullName>
    </submittedName>
</protein>
<sequence>MVNKIWNSILMILALGLIVGIVYNEISYDRFSKYDYYLHSTQDDDVVVGILENQFNIKDNVVSLSKGQNSYLIEKKSVPEKLHLLWFNYIDDKFYEFNGNLPYEIIRQKMKDYNDISIKIGKKNSFQFIVNEDYILNLKAKEVSKPWFNENYDREQIVFFARDKKKIIPYLNLESDSEFSEFSSYPVTFYNFSHLSNDYANLLVNGRLFYKYEPLEKSLNRYEPLETSLIEQIDLSLIKKNKAKKGSEEYFNKTILKLRINFDPDQLYEILKSNPIDKFDLKIIVDKNDSLKSIYFMDQNKMIKLNTDTKYEQESKIDTAKIK</sequence>
<evidence type="ECO:0000313" key="2">
    <source>
        <dbReference type="EMBL" id="MCX8532285.1"/>
    </source>
</evidence>
<keyword evidence="1" id="KW-0812">Transmembrane</keyword>